<reference evidence="2 3" key="1">
    <citation type="submission" date="2020-07" db="EMBL/GenBank/DDBJ databases">
        <title>Sequencing the genomes of 1000 actinobacteria strains.</title>
        <authorList>
            <person name="Klenk H.-P."/>
        </authorList>
    </citation>
    <scope>NUCLEOTIDE SEQUENCE [LARGE SCALE GENOMIC DNA]</scope>
    <source>
        <strain evidence="2 3">DSM 23871</strain>
    </source>
</reference>
<gene>
    <name evidence="2" type="ORF">BJ963_001843</name>
</gene>
<dbReference type="Proteomes" id="UP000589620">
    <property type="component" value="Unassembled WGS sequence"/>
</dbReference>
<dbReference type="PANTHER" id="PTHR42951">
    <property type="entry name" value="METALLO-BETA-LACTAMASE DOMAIN-CONTAINING"/>
    <property type="match status" value="1"/>
</dbReference>
<sequence>MSGQGVNDPVVVWLDADTVQLRQPKTSHWEAPFLYLLFGRERALLIDTGATADEAVFPLRTTVEGLIAEWLRRNPAVFVRPYPLVVAHSHGHGDHIAGDALLRDRPGTTVVGTSPAEVIGFFGFPTWPDATVSYDLGRRVVDVIGGPGHEPSAVVFFDRQTGILFTGDTVLPARLYVRDLGQYRATIERLIRFRDDPPAPVRELRGAHIEMSSEPGVDYPAGTVEQPDEAPLPLRPRILDRVLAALGELRGVPGERIVAKRFIVVVDR</sequence>
<dbReference type="AlphaFoldDB" id="A0A852T0Q4"/>
<dbReference type="InterPro" id="IPR036866">
    <property type="entry name" value="RibonucZ/Hydroxyglut_hydro"/>
</dbReference>
<dbReference type="EMBL" id="JACCBJ010000001">
    <property type="protein sequence ID" value="NYD74324.1"/>
    <property type="molecule type" value="Genomic_DNA"/>
</dbReference>
<dbReference type="Gene3D" id="3.60.15.10">
    <property type="entry name" value="Ribonuclease Z/Hydroxyacylglutathione hydrolase-like"/>
    <property type="match status" value="1"/>
</dbReference>
<dbReference type="RefSeq" id="WP_343037251.1">
    <property type="nucleotide sequence ID" value="NZ_BAAAPX010000001.1"/>
</dbReference>
<protein>
    <submittedName>
        <fullName evidence="2">Glyoxylase-like metal-dependent hydrolase (Beta-lactamase superfamily II)</fullName>
    </submittedName>
</protein>
<dbReference type="Pfam" id="PF00753">
    <property type="entry name" value="Lactamase_B"/>
    <property type="match status" value="1"/>
</dbReference>
<keyword evidence="3" id="KW-1185">Reference proteome</keyword>
<dbReference type="SUPFAM" id="SSF56281">
    <property type="entry name" value="Metallo-hydrolase/oxidoreductase"/>
    <property type="match status" value="1"/>
</dbReference>
<name>A0A852T0Q4_9MICO</name>
<proteinExistence type="predicted"/>
<keyword evidence="2" id="KW-0378">Hydrolase</keyword>
<evidence type="ECO:0000259" key="1">
    <source>
        <dbReference type="SMART" id="SM00849"/>
    </source>
</evidence>
<evidence type="ECO:0000313" key="3">
    <source>
        <dbReference type="Proteomes" id="UP000589620"/>
    </source>
</evidence>
<dbReference type="InterPro" id="IPR050855">
    <property type="entry name" value="NDM-1-like"/>
</dbReference>
<evidence type="ECO:0000313" key="2">
    <source>
        <dbReference type="EMBL" id="NYD74324.1"/>
    </source>
</evidence>
<dbReference type="InterPro" id="IPR001279">
    <property type="entry name" value="Metallo-B-lactamas"/>
</dbReference>
<dbReference type="GO" id="GO:0016787">
    <property type="term" value="F:hydrolase activity"/>
    <property type="evidence" value="ECO:0007669"/>
    <property type="project" value="UniProtKB-KW"/>
</dbReference>
<dbReference type="SMART" id="SM00849">
    <property type="entry name" value="Lactamase_B"/>
    <property type="match status" value="1"/>
</dbReference>
<feature type="domain" description="Metallo-beta-lactamase" evidence="1">
    <location>
        <begin position="31"/>
        <end position="208"/>
    </location>
</feature>
<dbReference type="PANTHER" id="PTHR42951:SF4">
    <property type="entry name" value="ACYL-COENZYME A THIOESTERASE MBLAC2"/>
    <property type="match status" value="1"/>
</dbReference>
<accession>A0A852T0Q4</accession>
<organism evidence="2 3">
    <name type="scientific">Leifsonia soli</name>
    <dbReference type="NCBI Taxonomy" id="582665"/>
    <lineage>
        <taxon>Bacteria</taxon>
        <taxon>Bacillati</taxon>
        <taxon>Actinomycetota</taxon>
        <taxon>Actinomycetes</taxon>
        <taxon>Micrococcales</taxon>
        <taxon>Microbacteriaceae</taxon>
        <taxon>Leifsonia</taxon>
    </lineage>
</organism>
<comment type="caution">
    <text evidence="2">The sequence shown here is derived from an EMBL/GenBank/DDBJ whole genome shotgun (WGS) entry which is preliminary data.</text>
</comment>